<evidence type="ECO:0000313" key="2">
    <source>
        <dbReference type="EMBL" id="TET44216.1"/>
    </source>
</evidence>
<dbReference type="SUPFAM" id="SSF47240">
    <property type="entry name" value="Ferritin-like"/>
    <property type="match status" value="1"/>
</dbReference>
<dbReference type="CDD" id="cd01045">
    <property type="entry name" value="Ferritin_like_AB"/>
    <property type="match status" value="1"/>
</dbReference>
<gene>
    <name evidence="2" type="ORF">E3J62_10915</name>
</gene>
<evidence type="ECO:0000313" key="3">
    <source>
        <dbReference type="Proteomes" id="UP000315525"/>
    </source>
</evidence>
<feature type="domain" description="Rubrerythrin diiron-binding" evidence="1">
    <location>
        <begin position="17"/>
        <end position="164"/>
    </location>
</feature>
<dbReference type="EMBL" id="SOJN01000133">
    <property type="protein sequence ID" value="TET44216.1"/>
    <property type="molecule type" value="Genomic_DNA"/>
</dbReference>
<dbReference type="InterPro" id="IPR012347">
    <property type="entry name" value="Ferritin-like"/>
</dbReference>
<name>A0A523UNX6_UNCT6</name>
<dbReference type="Pfam" id="PF02915">
    <property type="entry name" value="Rubrerythrin"/>
    <property type="match status" value="1"/>
</dbReference>
<proteinExistence type="predicted"/>
<dbReference type="Gene3D" id="1.20.1260.10">
    <property type="match status" value="1"/>
</dbReference>
<organism evidence="2 3">
    <name type="scientific">candidate division TA06 bacterium</name>
    <dbReference type="NCBI Taxonomy" id="2250710"/>
    <lineage>
        <taxon>Bacteria</taxon>
        <taxon>Bacteria division TA06</taxon>
    </lineage>
</organism>
<dbReference type="Proteomes" id="UP000315525">
    <property type="component" value="Unassembled WGS sequence"/>
</dbReference>
<sequence>MYGKGAAVAEDSRNILEWLKVALDFENEGLLFYTKAASESSNVLSRRLFRTLAGQEIDHAKKIEEIYGLVEGGKELPPPEKLKKIGAHVDVEKDIEEFFGATDRESLRKDIGNVEAMEVALEIEKKSFNLYSERLKDATNASEKGFLKALRDEEKKHIDALDNVYYYLTDPEMWFASDESRVWNWMGT</sequence>
<comment type="caution">
    <text evidence="2">The sequence shown here is derived from an EMBL/GenBank/DDBJ whole genome shotgun (WGS) entry which is preliminary data.</text>
</comment>
<accession>A0A523UNX6</accession>
<dbReference type="InterPro" id="IPR009078">
    <property type="entry name" value="Ferritin-like_SF"/>
</dbReference>
<dbReference type="GO" id="GO:0016491">
    <property type="term" value="F:oxidoreductase activity"/>
    <property type="evidence" value="ECO:0007669"/>
    <property type="project" value="InterPro"/>
</dbReference>
<dbReference type="GO" id="GO:0046872">
    <property type="term" value="F:metal ion binding"/>
    <property type="evidence" value="ECO:0007669"/>
    <property type="project" value="InterPro"/>
</dbReference>
<reference evidence="2 3" key="1">
    <citation type="submission" date="2019-03" db="EMBL/GenBank/DDBJ databases">
        <title>Metabolic potential of uncultured bacteria and archaea associated with petroleum seepage in deep-sea sediments.</title>
        <authorList>
            <person name="Dong X."/>
            <person name="Hubert C."/>
        </authorList>
    </citation>
    <scope>NUCLEOTIDE SEQUENCE [LARGE SCALE GENOMIC DNA]</scope>
    <source>
        <strain evidence="2">E44_bin18</strain>
    </source>
</reference>
<dbReference type="InterPro" id="IPR003251">
    <property type="entry name" value="Rr_diiron-bd_dom"/>
</dbReference>
<protein>
    <submittedName>
        <fullName evidence="2">Rubrerythrin</fullName>
    </submittedName>
</protein>
<dbReference type="PANTHER" id="PTHR33531:SF7">
    <property type="entry name" value="HYPOTHETICAL MEMBRANE PROTEIN, CONSERVED"/>
    <property type="match status" value="1"/>
</dbReference>
<dbReference type="PANTHER" id="PTHR33531">
    <property type="entry name" value="RUBRERYTHRIN SUBFAMILY"/>
    <property type="match status" value="1"/>
</dbReference>
<dbReference type="AlphaFoldDB" id="A0A523UNX6"/>
<evidence type="ECO:0000259" key="1">
    <source>
        <dbReference type="Pfam" id="PF02915"/>
    </source>
</evidence>